<keyword evidence="1" id="KW-1133">Transmembrane helix</keyword>
<organism evidence="2 3">
    <name type="scientific">Acrocarpospora macrocephala</name>
    <dbReference type="NCBI Taxonomy" id="150177"/>
    <lineage>
        <taxon>Bacteria</taxon>
        <taxon>Bacillati</taxon>
        <taxon>Actinomycetota</taxon>
        <taxon>Actinomycetes</taxon>
        <taxon>Streptosporangiales</taxon>
        <taxon>Streptosporangiaceae</taxon>
        <taxon>Acrocarpospora</taxon>
    </lineage>
</organism>
<feature type="transmembrane region" description="Helical" evidence="1">
    <location>
        <begin position="178"/>
        <end position="199"/>
    </location>
</feature>
<evidence type="ECO:0000313" key="3">
    <source>
        <dbReference type="Proteomes" id="UP000331127"/>
    </source>
</evidence>
<comment type="caution">
    <text evidence="2">The sequence shown here is derived from an EMBL/GenBank/DDBJ whole genome shotgun (WGS) entry which is preliminary data.</text>
</comment>
<dbReference type="OrthoDB" id="3544112at2"/>
<reference evidence="2 3" key="1">
    <citation type="submission" date="2019-10" db="EMBL/GenBank/DDBJ databases">
        <title>Whole genome shotgun sequence of Acrocarpospora macrocephala NBRC 16266.</title>
        <authorList>
            <person name="Ichikawa N."/>
            <person name="Kimura A."/>
            <person name="Kitahashi Y."/>
            <person name="Komaki H."/>
            <person name="Oguchi A."/>
        </authorList>
    </citation>
    <scope>NUCLEOTIDE SEQUENCE [LARGE SCALE GENOMIC DNA]</scope>
    <source>
        <strain evidence="2 3">NBRC 16266</strain>
    </source>
</reference>
<dbReference type="EMBL" id="BLAE01000031">
    <property type="protein sequence ID" value="GES11689.1"/>
    <property type="molecule type" value="Genomic_DNA"/>
</dbReference>
<feature type="transmembrane region" description="Helical" evidence="1">
    <location>
        <begin position="119"/>
        <end position="142"/>
    </location>
</feature>
<feature type="transmembrane region" description="Helical" evidence="1">
    <location>
        <begin position="149"/>
        <end position="166"/>
    </location>
</feature>
<feature type="transmembrane region" description="Helical" evidence="1">
    <location>
        <begin position="92"/>
        <end position="113"/>
    </location>
</feature>
<dbReference type="AlphaFoldDB" id="A0A5M3WUL9"/>
<keyword evidence="1" id="KW-0812">Transmembrane</keyword>
<gene>
    <name evidence="2" type="ORF">Amac_052860</name>
</gene>
<name>A0A5M3WUL9_9ACTN</name>
<dbReference type="Proteomes" id="UP000331127">
    <property type="component" value="Unassembled WGS sequence"/>
</dbReference>
<evidence type="ECO:0000313" key="2">
    <source>
        <dbReference type="EMBL" id="GES11689.1"/>
    </source>
</evidence>
<evidence type="ECO:0000256" key="1">
    <source>
        <dbReference type="SAM" id="Phobius"/>
    </source>
</evidence>
<protein>
    <submittedName>
        <fullName evidence="2">Uncharacterized protein</fullName>
    </submittedName>
</protein>
<dbReference type="RefSeq" id="WP_155357039.1">
    <property type="nucleotide sequence ID" value="NZ_BAAAHL010000001.1"/>
</dbReference>
<sequence length="227" mass="23647">MAWAFGKAKRDGRAGEIGPDQEYVALDRRERRIQWYMLSALILGVLLGGLGGSLADRVPGWALSIYDPFIFMVLIVVVGSQAVSFGWSLVNGALAAFGSLVGQLIASVAAHGISPFDGLAGGAGGLNILLLALVALGPLSYVATREDRWGIAATGLSAGVILGEAAEELVLLANGQPYQGWQAAVATSVLLAGVILLVFRHETLSRLWALLVALTYSGSYGALVLAL</sequence>
<feature type="transmembrane region" description="Helical" evidence="1">
    <location>
        <begin position="206"/>
        <end position="226"/>
    </location>
</feature>
<keyword evidence="1" id="KW-0472">Membrane</keyword>
<proteinExistence type="predicted"/>
<feature type="transmembrane region" description="Helical" evidence="1">
    <location>
        <begin position="61"/>
        <end position="80"/>
    </location>
</feature>
<feature type="transmembrane region" description="Helical" evidence="1">
    <location>
        <begin position="35"/>
        <end position="55"/>
    </location>
</feature>
<accession>A0A5M3WUL9</accession>
<keyword evidence="3" id="KW-1185">Reference proteome</keyword>